<organism evidence="1 2">
    <name type="scientific">Bacteroides caccae</name>
    <dbReference type="NCBI Taxonomy" id="47678"/>
    <lineage>
        <taxon>Bacteria</taxon>
        <taxon>Pseudomonadati</taxon>
        <taxon>Bacteroidota</taxon>
        <taxon>Bacteroidia</taxon>
        <taxon>Bacteroidales</taxon>
        <taxon>Bacteroidaceae</taxon>
        <taxon>Bacteroides</taxon>
    </lineage>
</organism>
<sequence>MIEEFSEIREISSSERMEISEGLNKLQTEYLKELNIPSDVWNDMSKEAQSQQLGFILERFNEIDTSKNVNREAIFSEIYSSGIMETYKQLEAPQDYIQIEQISDMFSECEELKYGNWQNLELSEKADVLNQLEAKIAEIEHRQPCPIRVQEMPSHLFGGFNPESKTIDINKSYIEQSGYDHNMFREVLDTLVHEGRHAYQDYNVNVCEIHPRHSEVASWTETMEGGKWGYHGDTSTVLGQRLYEQQSIEIDARNFAMDVLDKFEQKQIE</sequence>
<protein>
    <recommendedName>
        <fullName evidence="3">Large polyvalent protein associated domain-containing protein</fullName>
    </recommendedName>
</protein>
<dbReference type="EMBL" id="CZAI01000004">
    <property type="protein sequence ID" value="CUP40404.1"/>
    <property type="molecule type" value="Genomic_DNA"/>
</dbReference>
<dbReference type="Proteomes" id="UP000095657">
    <property type="component" value="Unassembled WGS sequence"/>
</dbReference>
<gene>
    <name evidence="1" type="ORF">ERS852494_02177</name>
</gene>
<evidence type="ECO:0000313" key="1">
    <source>
        <dbReference type="EMBL" id="CUP40404.1"/>
    </source>
</evidence>
<evidence type="ECO:0008006" key="3">
    <source>
        <dbReference type="Google" id="ProtNLM"/>
    </source>
</evidence>
<reference evidence="1 2" key="1">
    <citation type="submission" date="2015-09" db="EMBL/GenBank/DDBJ databases">
        <authorList>
            <consortium name="Pathogen Informatics"/>
        </authorList>
    </citation>
    <scope>NUCLEOTIDE SEQUENCE [LARGE SCALE GENOMIC DNA]</scope>
    <source>
        <strain evidence="1 2">2789STDY5834880</strain>
    </source>
</reference>
<accession>A0A174MVF8</accession>
<proteinExistence type="predicted"/>
<evidence type="ECO:0000313" key="2">
    <source>
        <dbReference type="Proteomes" id="UP000095657"/>
    </source>
</evidence>
<dbReference type="STRING" id="47678.ERS852494_02177"/>
<name>A0A174MVF8_9BACE</name>
<dbReference type="AlphaFoldDB" id="A0A174MVF8"/>
<dbReference type="RefSeq" id="WP_055171812.1">
    <property type="nucleotide sequence ID" value="NZ_CZAI01000004.1"/>
</dbReference>